<dbReference type="AlphaFoldDB" id="A0A840WF10"/>
<name>A0A840WF10_9ACTN</name>
<accession>A0A840WF10</accession>
<keyword evidence="2" id="KW-1185">Reference proteome</keyword>
<dbReference type="EMBL" id="JACHDO010000001">
    <property type="protein sequence ID" value="MBB5490297.1"/>
    <property type="molecule type" value="Genomic_DNA"/>
</dbReference>
<organism evidence="1 2">
    <name type="scientific">Nocardiopsis metallicus</name>
    <dbReference type="NCBI Taxonomy" id="179819"/>
    <lineage>
        <taxon>Bacteria</taxon>
        <taxon>Bacillati</taxon>
        <taxon>Actinomycetota</taxon>
        <taxon>Actinomycetes</taxon>
        <taxon>Streptosporangiales</taxon>
        <taxon>Nocardiopsidaceae</taxon>
        <taxon>Nocardiopsis</taxon>
    </lineage>
</organism>
<dbReference type="NCBIfam" id="NF033852">
    <property type="entry name" value="fulvocin_rel"/>
    <property type="match status" value="1"/>
</dbReference>
<sequence>MGHIRARYVLAFDSSCDRCADISNAVEAVSGGRLETLPLTHPQVQEWRVRQWGPNAPWVPTLVRHRGTEVRCWRGVSMVRPLVRGLGAQATLRVVEALGELSRQRRRAPWERARVTTSNRPGKACLQRLREGGAAVMTLALAGRTPELARSDHALAREWVEAHRDRLPRDYDEFAAHPLVRRRLVFAELPPRARRDLWLEHLRRYERAHPRLSPAQREVVDLARRTLSDILVFRDGLDPARERELRGLAVSAFGTEEAHALLATLGPDEPDPHGSALARKKGCGAWEPCLSKGCTEVPFTCGTAWTYTRDGIRARAEPRA</sequence>
<dbReference type="RefSeq" id="WP_184363506.1">
    <property type="nucleotide sequence ID" value="NZ_BAAAKM010000119.1"/>
</dbReference>
<evidence type="ECO:0000313" key="2">
    <source>
        <dbReference type="Proteomes" id="UP000579647"/>
    </source>
</evidence>
<proteinExistence type="predicted"/>
<dbReference type="Proteomes" id="UP000579647">
    <property type="component" value="Unassembled WGS sequence"/>
</dbReference>
<comment type="caution">
    <text evidence="1">The sequence shown here is derived from an EMBL/GenBank/DDBJ whole genome shotgun (WGS) entry which is preliminary data.</text>
</comment>
<reference evidence="1 2" key="1">
    <citation type="submission" date="2020-08" db="EMBL/GenBank/DDBJ databases">
        <title>Sequencing the genomes of 1000 actinobacteria strains.</title>
        <authorList>
            <person name="Klenk H.-P."/>
        </authorList>
    </citation>
    <scope>NUCLEOTIDE SEQUENCE [LARGE SCALE GENOMIC DNA]</scope>
    <source>
        <strain evidence="1 2">DSM 44598</strain>
    </source>
</reference>
<gene>
    <name evidence="1" type="ORF">HNR07_001434</name>
</gene>
<protein>
    <submittedName>
        <fullName evidence="1">Uncharacterized protein</fullName>
    </submittedName>
</protein>
<evidence type="ECO:0000313" key="1">
    <source>
        <dbReference type="EMBL" id="MBB5490297.1"/>
    </source>
</evidence>